<protein>
    <submittedName>
        <fullName evidence="3">8353_t:CDS:1</fullName>
    </submittedName>
</protein>
<feature type="transmembrane region" description="Helical" evidence="2">
    <location>
        <begin position="125"/>
        <end position="144"/>
    </location>
</feature>
<dbReference type="AlphaFoldDB" id="A0A9N9NBX9"/>
<keyword evidence="4" id="KW-1185">Reference proteome</keyword>
<organism evidence="3 4">
    <name type="scientific">Funneliformis caledonium</name>
    <dbReference type="NCBI Taxonomy" id="1117310"/>
    <lineage>
        <taxon>Eukaryota</taxon>
        <taxon>Fungi</taxon>
        <taxon>Fungi incertae sedis</taxon>
        <taxon>Mucoromycota</taxon>
        <taxon>Glomeromycotina</taxon>
        <taxon>Glomeromycetes</taxon>
        <taxon>Glomerales</taxon>
        <taxon>Glomeraceae</taxon>
        <taxon>Funneliformis</taxon>
    </lineage>
</organism>
<keyword evidence="2" id="KW-0472">Membrane</keyword>
<dbReference type="EMBL" id="CAJVPQ010010154">
    <property type="protein sequence ID" value="CAG8720670.1"/>
    <property type="molecule type" value="Genomic_DNA"/>
</dbReference>
<proteinExistence type="predicted"/>
<evidence type="ECO:0000256" key="2">
    <source>
        <dbReference type="SAM" id="Phobius"/>
    </source>
</evidence>
<dbReference type="Proteomes" id="UP000789570">
    <property type="component" value="Unassembled WGS sequence"/>
</dbReference>
<evidence type="ECO:0000313" key="3">
    <source>
        <dbReference type="EMBL" id="CAG8720670.1"/>
    </source>
</evidence>
<keyword evidence="2" id="KW-0812">Transmembrane</keyword>
<feature type="compositionally biased region" description="Pro residues" evidence="1">
    <location>
        <begin position="97"/>
        <end position="109"/>
    </location>
</feature>
<feature type="compositionally biased region" description="Polar residues" evidence="1">
    <location>
        <begin position="10"/>
        <end position="47"/>
    </location>
</feature>
<feature type="region of interest" description="Disordered" evidence="1">
    <location>
        <begin position="1"/>
        <end position="119"/>
    </location>
</feature>
<evidence type="ECO:0000256" key="1">
    <source>
        <dbReference type="SAM" id="MobiDB-lite"/>
    </source>
</evidence>
<comment type="caution">
    <text evidence="3">The sequence shown here is derived from an EMBL/GenBank/DDBJ whole genome shotgun (WGS) entry which is preliminary data.</text>
</comment>
<feature type="non-terminal residue" evidence="3">
    <location>
        <position position="222"/>
    </location>
</feature>
<name>A0A9N9NBX9_9GLOM</name>
<accession>A0A9N9NBX9</accession>
<reference evidence="3" key="1">
    <citation type="submission" date="2021-06" db="EMBL/GenBank/DDBJ databases">
        <authorList>
            <person name="Kallberg Y."/>
            <person name="Tangrot J."/>
            <person name="Rosling A."/>
        </authorList>
    </citation>
    <scope>NUCLEOTIDE SEQUENCE</scope>
    <source>
        <strain evidence="3">UK204</strain>
    </source>
</reference>
<sequence length="222" mass="24585">DADQPKTKLSETTSVINTATSTQPTESLITLGGNSTSPTLSLPTNQVHLHKNEAIPTQNSTPYDDEKTPENGVKNPSLPSKPKQPSEQNVPITPDNPVLPPINSPPINNPPNHKTDEIPKTSKPAIVGMIFAIILALIVLVIIIRKVSFNKNYFRQRTLHQQLTLTKDRIEDISSNVTNIYSHTLDNLENSDIKHDSIDSSLNISVDIHIPPKIVNWEECMR</sequence>
<evidence type="ECO:0000313" key="4">
    <source>
        <dbReference type="Proteomes" id="UP000789570"/>
    </source>
</evidence>
<gene>
    <name evidence="3" type="ORF">FCALED_LOCUS14374</name>
</gene>
<keyword evidence="2" id="KW-1133">Transmembrane helix</keyword>
<dbReference type="OrthoDB" id="2446635at2759"/>